<dbReference type="InterPro" id="IPR008250">
    <property type="entry name" value="ATPase_P-typ_transduc_dom_A_sf"/>
</dbReference>
<evidence type="ECO:0000256" key="6">
    <source>
        <dbReference type="ARBA" id="ARBA00022553"/>
    </source>
</evidence>
<dbReference type="Proteomes" id="UP000177876">
    <property type="component" value="Unassembled WGS sequence"/>
</dbReference>
<dbReference type="SUPFAM" id="SSF55008">
    <property type="entry name" value="HMA, heavy metal-associated domain"/>
    <property type="match status" value="2"/>
</dbReference>
<dbReference type="Pfam" id="PF00122">
    <property type="entry name" value="E1-E2_ATPase"/>
    <property type="match status" value="1"/>
</dbReference>
<name>A0A1F2WSJ7_9ACTN</name>
<accession>A0A1F2WSJ7</accession>
<dbReference type="PROSITE" id="PS01047">
    <property type="entry name" value="HMA_1"/>
    <property type="match status" value="2"/>
</dbReference>
<evidence type="ECO:0000256" key="20">
    <source>
        <dbReference type="ARBA" id="ARBA00074171"/>
    </source>
</evidence>
<dbReference type="InterPro" id="IPR036412">
    <property type="entry name" value="HAD-like_sf"/>
</dbReference>
<feature type="transmembrane region" description="Helical" evidence="21">
    <location>
        <begin position="501"/>
        <end position="523"/>
    </location>
</feature>
<reference evidence="24 25" key="1">
    <citation type="journal article" date="2016" name="Nat. Commun.">
        <title>Thousands of microbial genomes shed light on interconnected biogeochemical processes in an aquifer system.</title>
        <authorList>
            <person name="Anantharaman K."/>
            <person name="Brown C.T."/>
            <person name="Hug L.A."/>
            <person name="Sharon I."/>
            <person name="Castelle C.J."/>
            <person name="Probst A.J."/>
            <person name="Thomas B.C."/>
            <person name="Singh A."/>
            <person name="Wilkins M.J."/>
            <person name="Karaoz U."/>
            <person name="Brodie E.L."/>
            <person name="Williams K.H."/>
            <person name="Hubbard S.S."/>
            <person name="Banfield J.F."/>
        </authorList>
    </citation>
    <scope>NUCLEOTIDE SEQUENCE [LARGE SCALE GENOMIC DNA]</scope>
</reference>
<gene>
    <name evidence="24" type="ORF">A2Y75_07930</name>
</gene>
<evidence type="ECO:0000256" key="8">
    <source>
        <dbReference type="ARBA" id="ARBA00022723"/>
    </source>
</evidence>
<evidence type="ECO:0000256" key="10">
    <source>
        <dbReference type="ARBA" id="ARBA00022796"/>
    </source>
</evidence>
<evidence type="ECO:0000256" key="2">
    <source>
        <dbReference type="ARBA" id="ARBA00006024"/>
    </source>
</evidence>
<comment type="subcellular location">
    <subcellularLocation>
        <location evidence="1">Cell membrane</location>
        <topology evidence="1">Multi-pass membrane protein</topology>
    </subcellularLocation>
</comment>
<evidence type="ECO:0000259" key="23">
    <source>
        <dbReference type="PROSITE" id="PS50846"/>
    </source>
</evidence>
<dbReference type="SUPFAM" id="SSF81665">
    <property type="entry name" value="Calcium ATPase, transmembrane domain M"/>
    <property type="match status" value="1"/>
</dbReference>
<dbReference type="CDD" id="cd00371">
    <property type="entry name" value="HMA"/>
    <property type="match status" value="2"/>
</dbReference>
<dbReference type="GO" id="GO:0055070">
    <property type="term" value="P:copper ion homeostasis"/>
    <property type="evidence" value="ECO:0007669"/>
    <property type="project" value="TreeGrafter"/>
</dbReference>
<keyword evidence="10" id="KW-0187">Copper transport</keyword>
<evidence type="ECO:0000256" key="21">
    <source>
        <dbReference type="RuleBase" id="RU362081"/>
    </source>
</evidence>
<keyword evidence="9 21" id="KW-0547">Nucleotide-binding</keyword>
<proteinExistence type="inferred from homology"/>
<dbReference type="SFLD" id="SFLDG00002">
    <property type="entry name" value="C1.7:_P-type_atpase_like"/>
    <property type="match status" value="1"/>
</dbReference>
<dbReference type="STRING" id="1797197.A2Y75_07930"/>
<evidence type="ECO:0000256" key="15">
    <source>
        <dbReference type="ARBA" id="ARBA00023008"/>
    </source>
</evidence>
<dbReference type="Gene3D" id="3.30.70.100">
    <property type="match status" value="2"/>
</dbReference>
<dbReference type="Pfam" id="PF00403">
    <property type="entry name" value="HMA"/>
    <property type="match status" value="2"/>
</dbReference>
<evidence type="ECO:0000256" key="11">
    <source>
        <dbReference type="ARBA" id="ARBA00022840"/>
    </source>
</evidence>
<dbReference type="PROSITE" id="PS50846">
    <property type="entry name" value="HMA_2"/>
    <property type="match status" value="2"/>
</dbReference>
<dbReference type="PANTHER" id="PTHR43520">
    <property type="entry name" value="ATP7, ISOFORM B"/>
    <property type="match status" value="1"/>
</dbReference>
<dbReference type="PANTHER" id="PTHR43520:SF8">
    <property type="entry name" value="P-TYPE CU(+) TRANSPORTER"/>
    <property type="match status" value="1"/>
</dbReference>
<dbReference type="PROSITE" id="PS00154">
    <property type="entry name" value="ATPASE_E1_E2"/>
    <property type="match status" value="1"/>
</dbReference>
<keyword evidence="15" id="KW-0186">Copper</keyword>
<evidence type="ECO:0000256" key="18">
    <source>
        <dbReference type="ARBA" id="ARBA00049289"/>
    </source>
</evidence>
<comment type="catalytic activity">
    <reaction evidence="18">
        <text>Cu(+)(in) + ATP + H2O = Cu(+)(out) + ADP + phosphate + H(+)</text>
        <dbReference type="Rhea" id="RHEA:25792"/>
        <dbReference type="ChEBI" id="CHEBI:15377"/>
        <dbReference type="ChEBI" id="CHEBI:15378"/>
        <dbReference type="ChEBI" id="CHEBI:30616"/>
        <dbReference type="ChEBI" id="CHEBI:43474"/>
        <dbReference type="ChEBI" id="CHEBI:49552"/>
        <dbReference type="ChEBI" id="CHEBI:456216"/>
        <dbReference type="EC" id="7.2.2.8"/>
    </reaction>
</comment>
<dbReference type="NCBIfam" id="TIGR01511">
    <property type="entry name" value="ATPase-IB1_Cu"/>
    <property type="match status" value="1"/>
</dbReference>
<evidence type="ECO:0000256" key="13">
    <source>
        <dbReference type="ARBA" id="ARBA00022967"/>
    </source>
</evidence>
<feature type="transmembrane region" description="Helical" evidence="21">
    <location>
        <begin position="349"/>
        <end position="367"/>
    </location>
</feature>
<dbReference type="GO" id="GO:0005524">
    <property type="term" value="F:ATP binding"/>
    <property type="evidence" value="ECO:0007669"/>
    <property type="project" value="UniProtKB-UniRule"/>
</dbReference>
<keyword evidence="13" id="KW-1278">Translocase</keyword>
<evidence type="ECO:0000256" key="9">
    <source>
        <dbReference type="ARBA" id="ARBA00022741"/>
    </source>
</evidence>
<comment type="caution">
    <text evidence="24">The sequence shown here is derived from an EMBL/GenBank/DDBJ whole genome shotgun (WGS) entry which is preliminary data.</text>
</comment>
<dbReference type="Gene3D" id="3.40.1110.10">
    <property type="entry name" value="Calcium-transporting ATPase, cytoplasmic domain N"/>
    <property type="match status" value="1"/>
</dbReference>
<keyword evidence="16" id="KW-0406">Ion transport</keyword>
<dbReference type="InterPro" id="IPR059000">
    <property type="entry name" value="ATPase_P-type_domA"/>
</dbReference>
<keyword evidence="6" id="KW-0597">Phosphoprotein</keyword>
<comment type="catalytic activity">
    <reaction evidence="19">
        <text>ATP + H2O = ADP + phosphate + H(+)</text>
        <dbReference type="Rhea" id="RHEA:13065"/>
        <dbReference type="ChEBI" id="CHEBI:15377"/>
        <dbReference type="ChEBI" id="CHEBI:15378"/>
        <dbReference type="ChEBI" id="CHEBI:30616"/>
        <dbReference type="ChEBI" id="CHEBI:43474"/>
        <dbReference type="ChEBI" id="CHEBI:456216"/>
    </reaction>
</comment>
<keyword evidence="12" id="KW-0460">Magnesium</keyword>
<evidence type="ECO:0000256" key="22">
    <source>
        <dbReference type="SAM" id="MobiDB-lite"/>
    </source>
</evidence>
<feature type="region of interest" description="Disordered" evidence="22">
    <location>
        <begin position="130"/>
        <end position="150"/>
    </location>
</feature>
<feature type="transmembrane region" description="Helical" evidence="21">
    <location>
        <begin position="529"/>
        <end position="551"/>
    </location>
</feature>
<dbReference type="AlphaFoldDB" id="A0A1F2WSJ7"/>
<dbReference type="SUPFAM" id="SSF81653">
    <property type="entry name" value="Calcium ATPase, transduction domain A"/>
    <property type="match status" value="1"/>
</dbReference>
<dbReference type="Gene3D" id="3.40.50.1000">
    <property type="entry name" value="HAD superfamily/HAD-like"/>
    <property type="match status" value="1"/>
</dbReference>
<dbReference type="InterPro" id="IPR017969">
    <property type="entry name" value="Heavy-metal-associated_CS"/>
</dbReference>
<keyword evidence="8 21" id="KW-0479">Metal-binding</keyword>
<evidence type="ECO:0000256" key="14">
    <source>
        <dbReference type="ARBA" id="ARBA00022989"/>
    </source>
</evidence>
<evidence type="ECO:0000256" key="16">
    <source>
        <dbReference type="ARBA" id="ARBA00023065"/>
    </source>
</evidence>
<feature type="compositionally biased region" description="Basic and acidic residues" evidence="22">
    <location>
        <begin position="141"/>
        <end position="150"/>
    </location>
</feature>
<dbReference type="NCBIfam" id="TIGR01494">
    <property type="entry name" value="ATPase_P-type"/>
    <property type="match status" value="1"/>
</dbReference>
<evidence type="ECO:0000256" key="12">
    <source>
        <dbReference type="ARBA" id="ARBA00022842"/>
    </source>
</evidence>
<dbReference type="PRINTS" id="PR00943">
    <property type="entry name" value="CUATPASE"/>
</dbReference>
<evidence type="ECO:0000256" key="17">
    <source>
        <dbReference type="ARBA" id="ARBA00023136"/>
    </source>
</evidence>
<dbReference type="GO" id="GO:0016887">
    <property type="term" value="F:ATP hydrolysis activity"/>
    <property type="evidence" value="ECO:0007669"/>
    <property type="project" value="InterPro"/>
</dbReference>
<evidence type="ECO:0000256" key="19">
    <source>
        <dbReference type="ARBA" id="ARBA00049360"/>
    </source>
</evidence>
<sequence length="1170" mass="125210">MTYTIGVGRYIPTGKGGVLNQELKLKIDGMHCTSCARLIEGMLLDTEGISSVKVDYESGTGALFADLDRLSKEDLLDHLAREGYESHILGGNGEGKDSGLPAAEAASSGGPLDGKPASKVGFQDTIAADVSEKQASNETPAQEKNKELNPDRRVGLSLSGMHCASCAGLIEHSLNKVAGVKQAGVNFAAEKAYVTFDAAVVSPDGLIEAVKRAGYKAELVDETDSEYESRKREREMAGYFNKFLFSLAFSLPMLYFMLLDFFKWLPGANSFPPYFGIVSFLLATPVQFFAGAGFYKGAWSSLRMKTFNMDSLIAIGTSTAYFYSVVNLISHSVSNTSLIGLNGAKIPNMYFETAAFLITFVLLGKWLEARAKGKTSESIRKLMGMQAKTARVIRGGVTSDIPIEEVAHGDIVLVRPGEKVPVDGIITKGSSAVDESMVSGESLPVEKHVGDQVIGVTINKTGSFEFEATRVGSETMLAQIIRLIEEAQGSKAPIQGFADRIASYFVPAVLGIATTTFLVWFLLLGASLTFALMAFTAVIVIACPCALGLATPTAIMVGTGKGAEYGILIKGGEPLEAAEKITTIIFDKTGTLTKGEPEVTDVLSFNGFGEEDVIRVSASLEKSSEHPLAEAVYGYAGEESVGLSDVTDFEAIPGHGVYGEVQGREYYFGNRKLLTDIVGLELDGINSKVSRLEEQGKTVMMLSSKEKILGAVAVADTVKETSREAVSRLRDMGLEIYMITGDNQRTASAIAKELGIKNVLAEVLPEDKASEVKKLQESGSKVAMVGDGINDAPALAQADLGIAMGSGTDVAMETGGVVMIKNDLRDVVTAKELSKETFDKVRQNMFFALFYNVLGIPIAASVFVSLGIVLRPELAGIAMVLSSVSVVSNSLLLRRFKPGKKNYVSKVAPIVMVVVFALLFLWFAKISSGMNENMAVAGGMEETAMASSQTMENIGSFITSGESKVNFAEGELKLFLSASSLMGEGFEAGEGTLQLGTNQMILGSEEAEMMMEEGLFDKPGDMINDFFGVPAMQVAGILEPTGTAMDNFHIVDPLTFARLETAANLKAIMKDGELKLFYIVDGNNVPEVFRGIFDSGNLGAIFIAGNSYEPIMLGAEEAAMMQEEGLFSKPGDLLEDFFGTRVMVAGILPETGTVLDNLHFISGQAQFREE</sequence>
<keyword evidence="17 21" id="KW-0472">Membrane</keyword>
<keyword evidence="4" id="KW-0813">Transport</keyword>
<feature type="transmembrane region" description="Helical" evidence="21">
    <location>
        <begin position="904"/>
        <end position="924"/>
    </location>
</feature>
<dbReference type="GO" id="GO:0043682">
    <property type="term" value="F:P-type divalent copper transporter activity"/>
    <property type="evidence" value="ECO:0007669"/>
    <property type="project" value="TreeGrafter"/>
</dbReference>
<dbReference type="SUPFAM" id="SSF56784">
    <property type="entry name" value="HAD-like"/>
    <property type="match status" value="1"/>
</dbReference>
<keyword evidence="5 21" id="KW-1003">Cell membrane</keyword>
<dbReference type="Pfam" id="PF00702">
    <property type="entry name" value="Hydrolase"/>
    <property type="match status" value="1"/>
</dbReference>
<feature type="region of interest" description="Disordered" evidence="22">
    <location>
        <begin position="88"/>
        <end position="118"/>
    </location>
</feature>
<dbReference type="CDD" id="cd02094">
    <property type="entry name" value="P-type_ATPase_Cu-like"/>
    <property type="match status" value="1"/>
</dbReference>
<dbReference type="FunFam" id="2.70.150.10:FF:000002">
    <property type="entry name" value="Copper-transporting ATPase 1, putative"/>
    <property type="match status" value="1"/>
</dbReference>
<evidence type="ECO:0000313" key="25">
    <source>
        <dbReference type="Proteomes" id="UP000177876"/>
    </source>
</evidence>
<dbReference type="Gene3D" id="2.70.150.10">
    <property type="entry name" value="Calcium-transporting ATPase, cytoplasmic transduction domain A"/>
    <property type="match status" value="1"/>
</dbReference>
<dbReference type="InterPro" id="IPR036163">
    <property type="entry name" value="HMA_dom_sf"/>
</dbReference>
<dbReference type="InterPro" id="IPR001757">
    <property type="entry name" value="P_typ_ATPase"/>
</dbReference>
<dbReference type="GO" id="GO:0005886">
    <property type="term" value="C:plasma membrane"/>
    <property type="evidence" value="ECO:0007669"/>
    <property type="project" value="UniProtKB-SubCell"/>
</dbReference>
<dbReference type="EMBL" id="MELK01000010">
    <property type="protein sequence ID" value="OFW59790.1"/>
    <property type="molecule type" value="Genomic_DNA"/>
</dbReference>
<dbReference type="InterPro" id="IPR023298">
    <property type="entry name" value="ATPase_P-typ_TM_dom_sf"/>
</dbReference>
<evidence type="ECO:0000256" key="7">
    <source>
        <dbReference type="ARBA" id="ARBA00022692"/>
    </source>
</evidence>
<dbReference type="FunFam" id="3.30.70.100:FF:000005">
    <property type="entry name" value="Copper-exporting P-type ATPase A"/>
    <property type="match status" value="1"/>
</dbReference>
<evidence type="ECO:0000256" key="4">
    <source>
        <dbReference type="ARBA" id="ARBA00022448"/>
    </source>
</evidence>
<dbReference type="GO" id="GO:0140581">
    <property type="term" value="F:P-type monovalent copper transporter activity"/>
    <property type="evidence" value="ECO:0007669"/>
    <property type="project" value="UniProtKB-EC"/>
</dbReference>
<dbReference type="InterPro" id="IPR006121">
    <property type="entry name" value="HMA_dom"/>
</dbReference>
<dbReference type="FunFam" id="3.40.50.1000:FF:000144">
    <property type="entry name" value="copper-transporting ATPase 1 isoform X2"/>
    <property type="match status" value="1"/>
</dbReference>
<dbReference type="InterPro" id="IPR023214">
    <property type="entry name" value="HAD_sf"/>
</dbReference>
<protein>
    <recommendedName>
        <fullName evidence="20">Cation-transporting P-type ATPase B</fullName>
        <ecNumber evidence="3">7.2.2.8</ecNumber>
    </recommendedName>
</protein>
<dbReference type="SFLD" id="SFLDF00027">
    <property type="entry name" value="p-type_atpase"/>
    <property type="match status" value="1"/>
</dbReference>
<feature type="transmembrane region" description="Helical" evidence="21">
    <location>
        <begin position="874"/>
        <end position="892"/>
    </location>
</feature>
<feature type="transmembrane region" description="Helical" evidence="21">
    <location>
        <begin position="274"/>
        <end position="295"/>
    </location>
</feature>
<dbReference type="GO" id="GO:0005507">
    <property type="term" value="F:copper ion binding"/>
    <property type="evidence" value="ECO:0007669"/>
    <property type="project" value="TreeGrafter"/>
</dbReference>
<evidence type="ECO:0000313" key="24">
    <source>
        <dbReference type="EMBL" id="OFW59790.1"/>
    </source>
</evidence>
<evidence type="ECO:0000256" key="5">
    <source>
        <dbReference type="ARBA" id="ARBA00022475"/>
    </source>
</evidence>
<dbReference type="PROSITE" id="PS01229">
    <property type="entry name" value="COF_2"/>
    <property type="match status" value="1"/>
</dbReference>
<feature type="transmembrane region" description="Helical" evidence="21">
    <location>
        <begin position="307"/>
        <end position="329"/>
    </location>
</feature>
<feature type="domain" description="HMA" evidence="23">
    <location>
        <begin position="152"/>
        <end position="218"/>
    </location>
</feature>
<dbReference type="InterPro" id="IPR023299">
    <property type="entry name" value="ATPase_P-typ_cyto_dom_N"/>
</dbReference>
<keyword evidence="7 21" id="KW-0812">Transmembrane</keyword>
<feature type="transmembrane region" description="Helical" evidence="21">
    <location>
        <begin position="239"/>
        <end position="262"/>
    </location>
</feature>
<feature type="transmembrane region" description="Helical" evidence="21">
    <location>
        <begin position="845"/>
        <end position="868"/>
    </location>
</feature>
<dbReference type="InterPro" id="IPR018303">
    <property type="entry name" value="ATPase_P-typ_P_site"/>
</dbReference>
<dbReference type="EC" id="7.2.2.8" evidence="3"/>
<evidence type="ECO:0000256" key="1">
    <source>
        <dbReference type="ARBA" id="ARBA00004651"/>
    </source>
</evidence>
<evidence type="ECO:0000256" key="3">
    <source>
        <dbReference type="ARBA" id="ARBA00012517"/>
    </source>
</evidence>
<keyword evidence="11 21" id="KW-0067">ATP-binding</keyword>
<dbReference type="SFLD" id="SFLDS00003">
    <property type="entry name" value="Haloacid_Dehalogenase"/>
    <property type="match status" value="1"/>
</dbReference>
<dbReference type="PRINTS" id="PR00119">
    <property type="entry name" value="CATATPASE"/>
</dbReference>
<organism evidence="24 25">
    <name type="scientific">Candidatus Solincola sediminis</name>
    <dbReference type="NCBI Taxonomy" id="1797199"/>
    <lineage>
        <taxon>Bacteria</taxon>
        <taxon>Bacillati</taxon>
        <taxon>Actinomycetota</taxon>
        <taxon>Candidatus Geothermincolia</taxon>
        <taxon>Candidatus Geothermincolales</taxon>
        <taxon>Candidatus Geothermincolaceae</taxon>
        <taxon>Candidatus Solincola</taxon>
    </lineage>
</organism>
<dbReference type="InterPro" id="IPR027256">
    <property type="entry name" value="P-typ_ATPase_IB"/>
</dbReference>
<keyword evidence="14 21" id="KW-1133">Transmembrane helix</keyword>
<feature type="domain" description="HMA" evidence="23">
    <location>
        <begin position="21"/>
        <end position="87"/>
    </location>
</feature>
<comment type="similarity">
    <text evidence="2 21">Belongs to the cation transport ATPase (P-type) (TC 3.A.3) family. Type IB subfamily.</text>
</comment>
<dbReference type="InterPro" id="IPR044492">
    <property type="entry name" value="P_typ_ATPase_HD_dom"/>
</dbReference>
<dbReference type="NCBIfam" id="TIGR01525">
    <property type="entry name" value="ATPase-IB_hvy"/>
    <property type="match status" value="1"/>
</dbReference>